<proteinExistence type="predicted"/>
<sequence length="129" mass="14250">MATDADVERIAMALPEVELGTFWGGPAYVVAGKAIANRRVSRRDEGTVDPRTDEPYQDLLVIHLGGRETKEQVLATFDPNVVFTIPHFARSTAVIAHLDAIAIDDLEDLLDLAWTSRAPKRLVAERDAR</sequence>
<dbReference type="Proteomes" id="UP000726105">
    <property type="component" value="Unassembled WGS sequence"/>
</dbReference>
<reference evidence="1 2" key="1">
    <citation type="submission" date="2020-10" db="EMBL/GenBank/DDBJ databases">
        <title>Connecting structure to function with the recovery of over 1000 high-quality activated sludge metagenome-assembled genomes encoding full-length rRNA genes using long-read sequencing.</title>
        <authorList>
            <person name="Singleton C.M."/>
            <person name="Petriglieri F."/>
            <person name="Kristensen J.M."/>
            <person name="Kirkegaard R.H."/>
            <person name="Michaelsen T.Y."/>
            <person name="Andersen M.H."/>
            <person name="Karst S.M."/>
            <person name="Dueholm M.S."/>
            <person name="Nielsen P.H."/>
            <person name="Albertsen M."/>
        </authorList>
    </citation>
    <scope>NUCLEOTIDE SEQUENCE [LARGE SCALE GENOMIC DNA]</scope>
    <source>
        <strain evidence="1">Ega_18-Q3-R5-49_MAXAC.001</strain>
    </source>
</reference>
<evidence type="ECO:0000313" key="2">
    <source>
        <dbReference type="Proteomes" id="UP000726105"/>
    </source>
</evidence>
<dbReference type="EMBL" id="JADJIB010000005">
    <property type="protein sequence ID" value="MBK7274241.1"/>
    <property type="molecule type" value="Genomic_DNA"/>
</dbReference>
<name>A0A935M6C3_9MICO</name>
<comment type="caution">
    <text evidence="1">The sequence shown here is derived from an EMBL/GenBank/DDBJ whole genome shotgun (WGS) entry which is preliminary data.</text>
</comment>
<gene>
    <name evidence="1" type="ORF">IPI13_14105</name>
</gene>
<accession>A0A935M6C3</accession>
<keyword evidence="1" id="KW-0238">DNA-binding</keyword>
<protein>
    <submittedName>
        <fullName evidence="1">MmcQ/YjbR family DNA-binding protein</fullName>
    </submittedName>
</protein>
<evidence type="ECO:0000313" key="1">
    <source>
        <dbReference type="EMBL" id="MBK7274241.1"/>
    </source>
</evidence>
<dbReference type="GO" id="GO:0003677">
    <property type="term" value="F:DNA binding"/>
    <property type="evidence" value="ECO:0007669"/>
    <property type="project" value="UniProtKB-KW"/>
</dbReference>
<organism evidence="1 2">
    <name type="scientific">Candidatus Phosphoribacter hodrii</name>
    <dbReference type="NCBI Taxonomy" id="2953743"/>
    <lineage>
        <taxon>Bacteria</taxon>
        <taxon>Bacillati</taxon>
        <taxon>Actinomycetota</taxon>
        <taxon>Actinomycetes</taxon>
        <taxon>Micrococcales</taxon>
        <taxon>Dermatophilaceae</taxon>
        <taxon>Candidatus Phosphoribacter</taxon>
    </lineage>
</organism>
<dbReference type="AlphaFoldDB" id="A0A935M6C3"/>